<accession>A0A5A7QY70</accession>
<evidence type="ECO:0000256" key="2">
    <source>
        <dbReference type="SAM" id="SignalP"/>
    </source>
</evidence>
<protein>
    <submittedName>
        <fullName evidence="3">Cytosolic chaperonin protein</fullName>
    </submittedName>
</protein>
<dbReference type="Proteomes" id="UP000325081">
    <property type="component" value="Unassembled WGS sequence"/>
</dbReference>
<comment type="caution">
    <text evidence="3">The sequence shown here is derived from an EMBL/GenBank/DDBJ whole genome shotgun (WGS) entry which is preliminary data.</text>
</comment>
<feature type="compositionally biased region" description="Basic and acidic residues" evidence="1">
    <location>
        <begin position="111"/>
        <end position="128"/>
    </location>
</feature>
<sequence length="128" mass="13830">MNFLLLILSLAVLLPAAVSGGCTCELEGEQESDKRRDPSQIQNCRSRSHPCHWRCRRLPPGGGEEGVILSTGFKASTVFPTTGCESGNFVFEGPAACLVSLELASAAPETASRRRTDSDKQQEIHDLI</sequence>
<reference evidence="4" key="1">
    <citation type="journal article" date="2019" name="Curr. Biol.">
        <title>Genome Sequence of Striga asiatica Provides Insight into the Evolution of Plant Parasitism.</title>
        <authorList>
            <person name="Yoshida S."/>
            <person name="Kim S."/>
            <person name="Wafula E.K."/>
            <person name="Tanskanen J."/>
            <person name="Kim Y.M."/>
            <person name="Honaas L."/>
            <person name="Yang Z."/>
            <person name="Spallek T."/>
            <person name="Conn C.E."/>
            <person name="Ichihashi Y."/>
            <person name="Cheong K."/>
            <person name="Cui S."/>
            <person name="Der J.P."/>
            <person name="Gundlach H."/>
            <person name="Jiao Y."/>
            <person name="Hori C."/>
            <person name="Ishida J.K."/>
            <person name="Kasahara H."/>
            <person name="Kiba T."/>
            <person name="Kim M.S."/>
            <person name="Koo N."/>
            <person name="Laohavisit A."/>
            <person name="Lee Y.H."/>
            <person name="Lumba S."/>
            <person name="McCourt P."/>
            <person name="Mortimer J.C."/>
            <person name="Mutuku J.M."/>
            <person name="Nomura T."/>
            <person name="Sasaki-Sekimoto Y."/>
            <person name="Seto Y."/>
            <person name="Wang Y."/>
            <person name="Wakatake T."/>
            <person name="Sakakibara H."/>
            <person name="Demura T."/>
            <person name="Yamaguchi S."/>
            <person name="Yoneyama K."/>
            <person name="Manabe R.I."/>
            <person name="Nelson D.C."/>
            <person name="Schulman A.H."/>
            <person name="Timko M.P."/>
            <person name="dePamphilis C.W."/>
            <person name="Choi D."/>
            <person name="Shirasu K."/>
        </authorList>
    </citation>
    <scope>NUCLEOTIDE SEQUENCE [LARGE SCALE GENOMIC DNA]</scope>
    <source>
        <strain evidence="4">cv. UVA1</strain>
    </source>
</reference>
<proteinExistence type="predicted"/>
<dbReference type="AlphaFoldDB" id="A0A5A7QY70"/>
<evidence type="ECO:0000313" key="4">
    <source>
        <dbReference type="Proteomes" id="UP000325081"/>
    </source>
</evidence>
<keyword evidence="2" id="KW-0732">Signal</keyword>
<evidence type="ECO:0000313" key="3">
    <source>
        <dbReference type="EMBL" id="GER50059.1"/>
    </source>
</evidence>
<organism evidence="3 4">
    <name type="scientific">Striga asiatica</name>
    <name type="common">Asiatic witchweed</name>
    <name type="synonym">Buchnera asiatica</name>
    <dbReference type="NCBI Taxonomy" id="4170"/>
    <lineage>
        <taxon>Eukaryota</taxon>
        <taxon>Viridiplantae</taxon>
        <taxon>Streptophyta</taxon>
        <taxon>Embryophyta</taxon>
        <taxon>Tracheophyta</taxon>
        <taxon>Spermatophyta</taxon>
        <taxon>Magnoliopsida</taxon>
        <taxon>eudicotyledons</taxon>
        <taxon>Gunneridae</taxon>
        <taxon>Pentapetalae</taxon>
        <taxon>asterids</taxon>
        <taxon>lamiids</taxon>
        <taxon>Lamiales</taxon>
        <taxon>Orobanchaceae</taxon>
        <taxon>Buchnereae</taxon>
        <taxon>Striga</taxon>
    </lineage>
</organism>
<feature type="chain" id="PRO_5023129283" evidence="2">
    <location>
        <begin position="21"/>
        <end position="128"/>
    </location>
</feature>
<gene>
    <name evidence="3" type="ORF">STAS_27349</name>
</gene>
<feature type="region of interest" description="Disordered" evidence="1">
    <location>
        <begin position="106"/>
        <end position="128"/>
    </location>
</feature>
<keyword evidence="4" id="KW-1185">Reference proteome</keyword>
<evidence type="ECO:0000256" key="1">
    <source>
        <dbReference type="SAM" id="MobiDB-lite"/>
    </source>
</evidence>
<dbReference type="EMBL" id="BKCP01009070">
    <property type="protein sequence ID" value="GER50059.1"/>
    <property type="molecule type" value="Genomic_DNA"/>
</dbReference>
<name>A0A5A7QY70_STRAF</name>
<feature type="signal peptide" evidence="2">
    <location>
        <begin position="1"/>
        <end position="20"/>
    </location>
</feature>